<name>A0A2K3MXT1_TRIPR</name>
<evidence type="ECO:0000313" key="1">
    <source>
        <dbReference type="EMBL" id="PNX95582.1"/>
    </source>
</evidence>
<protein>
    <submittedName>
        <fullName evidence="1">Uncharacterized protein</fullName>
    </submittedName>
</protein>
<dbReference type="EMBL" id="ASHM01013621">
    <property type="protein sequence ID" value="PNX95582.1"/>
    <property type="molecule type" value="Genomic_DNA"/>
</dbReference>
<evidence type="ECO:0000313" key="2">
    <source>
        <dbReference type="EMBL" id="PNX95735.1"/>
    </source>
</evidence>
<accession>A0A2K3MXT1</accession>
<reference evidence="1 4" key="2">
    <citation type="journal article" date="2017" name="Front. Plant Sci.">
        <title>Gene Classification and Mining of Molecular Markers Useful in Red Clover (Trifolium pratense) Breeding.</title>
        <authorList>
            <person name="Istvanek J."/>
            <person name="Dluhosova J."/>
            <person name="Dluhos P."/>
            <person name="Patkova L."/>
            <person name="Nedelnik J."/>
            <person name="Repkova J."/>
        </authorList>
    </citation>
    <scope>NUCLEOTIDE SEQUENCE [LARGE SCALE GENOMIC DNA]</scope>
    <source>
        <strain evidence="4">cv. Tatra</strain>
        <tissue evidence="1">Young leaves</tissue>
    </source>
</reference>
<evidence type="ECO:0000313" key="3">
    <source>
        <dbReference type="EMBL" id="PNY16268.1"/>
    </source>
</evidence>
<comment type="caution">
    <text evidence="1">The sequence shown here is derived from an EMBL/GenBank/DDBJ whole genome shotgun (WGS) entry which is preliminary data.</text>
</comment>
<evidence type="ECO:0000313" key="4">
    <source>
        <dbReference type="Proteomes" id="UP000236291"/>
    </source>
</evidence>
<reference evidence="1 4" key="1">
    <citation type="journal article" date="2014" name="Am. J. Bot.">
        <title>Genome assembly and annotation for red clover (Trifolium pratense; Fabaceae).</title>
        <authorList>
            <person name="Istvanek J."/>
            <person name="Jaros M."/>
            <person name="Krenek A."/>
            <person name="Repkova J."/>
        </authorList>
    </citation>
    <scope>NUCLEOTIDE SEQUENCE [LARGE SCALE GENOMIC DNA]</scope>
    <source>
        <strain evidence="4">cv. Tatra</strain>
        <tissue evidence="1">Young leaves</tissue>
    </source>
</reference>
<dbReference type="EMBL" id="ASHM01013767">
    <property type="protein sequence ID" value="PNX95735.1"/>
    <property type="molecule type" value="Genomic_DNA"/>
</dbReference>
<organism evidence="1 4">
    <name type="scientific">Trifolium pratense</name>
    <name type="common">Red clover</name>
    <dbReference type="NCBI Taxonomy" id="57577"/>
    <lineage>
        <taxon>Eukaryota</taxon>
        <taxon>Viridiplantae</taxon>
        <taxon>Streptophyta</taxon>
        <taxon>Embryophyta</taxon>
        <taxon>Tracheophyta</taxon>
        <taxon>Spermatophyta</taxon>
        <taxon>Magnoliopsida</taxon>
        <taxon>eudicotyledons</taxon>
        <taxon>Gunneridae</taxon>
        <taxon>Pentapetalae</taxon>
        <taxon>rosids</taxon>
        <taxon>fabids</taxon>
        <taxon>Fabales</taxon>
        <taxon>Fabaceae</taxon>
        <taxon>Papilionoideae</taxon>
        <taxon>50 kb inversion clade</taxon>
        <taxon>NPAAA clade</taxon>
        <taxon>Hologalegina</taxon>
        <taxon>IRL clade</taxon>
        <taxon>Trifolieae</taxon>
        <taxon>Trifolium</taxon>
    </lineage>
</organism>
<gene>
    <name evidence="3" type="ORF">L195_g012983</name>
    <name evidence="1" type="ORF">L195_g018775</name>
    <name evidence="2" type="ORF">L195_g018929</name>
</gene>
<dbReference type="AlphaFoldDB" id="A0A2K3MXT1"/>
<dbReference type="Proteomes" id="UP000236291">
    <property type="component" value="Unassembled WGS sequence"/>
</dbReference>
<proteinExistence type="predicted"/>
<dbReference type="EMBL" id="ASHM01008378">
    <property type="protein sequence ID" value="PNY16268.1"/>
    <property type="molecule type" value="Genomic_DNA"/>
</dbReference>
<sequence length="70" mass="7818">MVLSPIPTKVDVAITYNVWRIDALIGNSSGEITAFVCWKKNSVYPDHQQAEAVVVAIYRLHFTQKVNLGT</sequence>